<dbReference type="SUPFAM" id="SSF46548">
    <property type="entry name" value="alpha-helical ferredoxin"/>
    <property type="match status" value="1"/>
</dbReference>
<sequence>MQKIMIAKAKELLQSGAVDRVLGWKTGEFAYDITPAVFETIEELEQSFVYDDFCGANLSKYLIKASRLDGKTLVFLKPCDTYSFNQLIKEHRILRDNVYVVGVPCEGKTDGETLKQHGIKGILGIGSQGDDFIIDTLYGEKTVKRADVLPERCQNCKSKQHVVYDELLGEDGQVLDSHRFDMVEKIEAMTPDERFDFWRGELSRCIRCNACRNVCPACSCEKCVFDNDASGIAQKAAADSFEENMFHIIRAFHVAGRCTDCGECSRVCPQNIPLHLLNRKFIKDINELYGDFQAGADTESRAPLTNYQESDVEPSIVYHKGGNR</sequence>
<dbReference type="InterPro" id="IPR009051">
    <property type="entry name" value="Helical_ferredxn"/>
</dbReference>
<dbReference type="Pfam" id="PF13183">
    <property type="entry name" value="Fer4_8"/>
    <property type="match status" value="1"/>
</dbReference>
<evidence type="ECO:0000313" key="5">
    <source>
        <dbReference type="EMBL" id="SCJ49316.1"/>
    </source>
</evidence>
<keyword evidence="3" id="KW-0411">Iron-sulfur</keyword>
<accession>A0A1C6GVN4</accession>
<gene>
    <name evidence="5" type="ORF">SAMEA3545359_00562</name>
</gene>
<dbReference type="Gene3D" id="1.10.1060.10">
    <property type="entry name" value="Alpha-helical ferredoxin"/>
    <property type="match status" value="1"/>
</dbReference>
<dbReference type="AlphaFoldDB" id="A0A1C6GVN4"/>
<dbReference type="EMBL" id="FMHG01000001">
    <property type="protein sequence ID" value="SCJ49316.1"/>
    <property type="molecule type" value="Genomic_DNA"/>
</dbReference>
<proteinExistence type="predicted"/>
<dbReference type="PROSITE" id="PS00198">
    <property type="entry name" value="4FE4S_FER_1"/>
    <property type="match status" value="2"/>
</dbReference>
<dbReference type="GO" id="GO:0046872">
    <property type="term" value="F:metal ion binding"/>
    <property type="evidence" value="ECO:0007669"/>
    <property type="project" value="UniProtKB-KW"/>
</dbReference>
<dbReference type="InterPro" id="IPR017900">
    <property type="entry name" value="4Fe4S_Fe_S_CS"/>
</dbReference>
<dbReference type="InterPro" id="IPR017896">
    <property type="entry name" value="4Fe4S_Fe-S-bd"/>
</dbReference>
<keyword evidence="2" id="KW-0408">Iron</keyword>
<evidence type="ECO:0000259" key="4">
    <source>
        <dbReference type="PROSITE" id="PS51379"/>
    </source>
</evidence>
<feature type="domain" description="4Fe-4S ferredoxin-type" evidence="4">
    <location>
        <begin position="249"/>
        <end position="279"/>
    </location>
</feature>
<reference evidence="5" key="1">
    <citation type="submission" date="2015-09" db="EMBL/GenBank/DDBJ databases">
        <authorList>
            <consortium name="Pathogen Informatics"/>
        </authorList>
    </citation>
    <scope>NUCLEOTIDE SEQUENCE</scope>
    <source>
        <strain evidence="5">2789STDY5834896</strain>
    </source>
</reference>
<evidence type="ECO:0000256" key="3">
    <source>
        <dbReference type="ARBA" id="ARBA00023014"/>
    </source>
</evidence>
<feature type="domain" description="4Fe-4S ferredoxin-type" evidence="4">
    <location>
        <begin position="195"/>
        <end position="226"/>
    </location>
</feature>
<evidence type="ECO:0000256" key="2">
    <source>
        <dbReference type="ARBA" id="ARBA00023004"/>
    </source>
</evidence>
<protein>
    <submittedName>
        <fullName evidence="5">Succinate dehydrogenase iron-sulfur subunit</fullName>
    </submittedName>
</protein>
<keyword evidence="1" id="KW-0479">Metal-binding</keyword>
<organism evidence="5">
    <name type="scientific">uncultured Anaerotruncus sp</name>
    <dbReference type="NCBI Taxonomy" id="905011"/>
    <lineage>
        <taxon>Bacteria</taxon>
        <taxon>Bacillati</taxon>
        <taxon>Bacillota</taxon>
        <taxon>Clostridia</taxon>
        <taxon>Eubacteriales</taxon>
        <taxon>Oscillospiraceae</taxon>
        <taxon>Anaerotruncus</taxon>
        <taxon>environmental samples</taxon>
    </lineage>
</organism>
<evidence type="ECO:0000256" key="1">
    <source>
        <dbReference type="ARBA" id="ARBA00022723"/>
    </source>
</evidence>
<dbReference type="PROSITE" id="PS51379">
    <property type="entry name" value="4FE4S_FER_2"/>
    <property type="match status" value="2"/>
</dbReference>
<dbReference type="GO" id="GO:0051536">
    <property type="term" value="F:iron-sulfur cluster binding"/>
    <property type="evidence" value="ECO:0007669"/>
    <property type="project" value="UniProtKB-KW"/>
</dbReference>
<name>A0A1C6GVN4_9FIRM</name>